<dbReference type="GO" id="GO:0006167">
    <property type="term" value="P:AMP biosynthetic process"/>
    <property type="evidence" value="ECO:0007669"/>
    <property type="project" value="TreeGrafter"/>
</dbReference>
<gene>
    <name evidence="3" type="ORF">KOR34_49210</name>
</gene>
<feature type="domain" description="Nudix hydrolase" evidence="2">
    <location>
        <begin position="43"/>
        <end position="182"/>
    </location>
</feature>
<evidence type="ECO:0000313" key="3">
    <source>
        <dbReference type="EMBL" id="TWT30362.1"/>
    </source>
</evidence>
<comment type="caution">
    <text evidence="3">The sequence shown here is derived from an EMBL/GenBank/DDBJ whole genome shotgun (WGS) entry which is preliminary data.</text>
</comment>
<dbReference type="GO" id="GO:0004081">
    <property type="term" value="F:bis(5'-nucleosyl)-tetraphosphatase (asymmetrical) activity"/>
    <property type="evidence" value="ECO:0007669"/>
    <property type="project" value="TreeGrafter"/>
</dbReference>
<dbReference type="PANTHER" id="PTHR21340:SF0">
    <property type="entry name" value="BIS(5'-NUCLEOSYL)-TETRAPHOSPHATASE [ASYMMETRICAL]"/>
    <property type="match status" value="1"/>
</dbReference>
<evidence type="ECO:0000256" key="1">
    <source>
        <dbReference type="ARBA" id="ARBA00022801"/>
    </source>
</evidence>
<accession>A0A5C5UY12</accession>
<evidence type="ECO:0000259" key="2">
    <source>
        <dbReference type="PROSITE" id="PS51462"/>
    </source>
</evidence>
<keyword evidence="1" id="KW-0378">Hydrolase</keyword>
<dbReference type="InterPro" id="IPR051325">
    <property type="entry name" value="Nudix_hydrolase_domain"/>
</dbReference>
<organism evidence="3 4">
    <name type="scientific">Posidoniimonas corsicana</name>
    <dbReference type="NCBI Taxonomy" id="1938618"/>
    <lineage>
        <taxon>Bacteria</taxon>
        <taxon>Pseudomonadati</taxon>
        <taxon>Planctomycetota</taxon>
        <taxon>Planctomycetia</taxon>
        <taxon>Pirellulales</taxon>
        <taxon>Lacipirellulaceae</taxon>
        <taxon>Posidoniimonas</taxon>
    </lineage>
</organism>
<dbReference type="Proteomes" id="UP000316714">
    <property type="component" value="Unassembled WGS sequence"/>
</dbReference>
<dbReference type="OrthoDB" id="9787476at2"/>
<dbReference type="Gene3D" id="3.90.79.10">
    <property type="entry name" value="Nucleoside Triphosphate Pyrophosphohydrolase"/>
    <property type="match status" value="1"/>
</dbReference>
<dbReference type="InterPro" id="IPR000086">
    <property type="entry name" value="NUDIX_hydrolase_dom"/>
</dbReference>
<name>A0A5C5UY12_9BACT</name>
<protein>
    <submittedName>
        <fullName evidence="3">NUDIX domain protein</fullName>
    </submittedName>
</protein>
<dbReference type="AlphaFoldDB" id="A0A5C5UY12"/>
<proteinExistence type="predicted"/>
<dbReference type="PROSITE" id="PS51462">
    <property type="entry name" value="NUDIX"/>
    <property type="match status" value="1"/>
</dbReference>
<dbReference type="GO" id="GO:0006754">
    <property type="term" value="P:ATP biosynthetic process"/>
    <property type="evidence" value="ECO:0007669"/>
    <property type="project" value="TreeGrafter"/>
</dbReference>
<dbReference type="InterPro" id="IPR015797">
    <property type="entry name" value="NUDIX_hydrolase-like_dom_sf"/>
</dbReference>
<dbReference type="EMBL" id="SIHJ01000005">
    <property type="protein sequence ID" value="TWT30362.1"/>
    <property type="molecule type" value="Genomic_DNA"/>
</dbReference>
<reference evidence="3 4" key="1">
    <citation type="submission" date="2019-02" db="EMBL/GenBank/DDBJ databases">
        <title>Deep-cultivation of Planctomycetes and their phenomic and genomic characterization uncovers novel biology.</title>
        <authorList>
            <person name="Wiegand S."/>
            <person name="Jogler M."/>
            <person name="Boedeker C."/>
            <person name="Pinto D."/>
            <person name="Vollmers J."/>
            <person name="Rivas-Marin E."/>
            <person name="Kohn T."/>
            <person name="Peeters S.H."/>
            <person name="Heuer A."/>
            <person name="Rast P."/>
            <person name="Oberbeckmann S."/>
            <person name="Bunk B."/>
            <person name="Jeske O."/>
            <person name="Meyerdierks A."/>
            <person name="Storesund J.E."/>
            <person name="Kallscheuer N."/>
            <person name="Luecker S."/>
            <person name="Lage O.M."/>
            <person name="Pohl T."/>
            <person name="Merkel B.J."/>
            <person name="Hornburger P."/>
            <person name="Mueller R.-W."/>
            <person name="Bruemmer F."/>
            <person name="Labrenz M."/>
            <person name="Spormann A.M."/>
            <person name="Op Den Camp H."/>
            <person name="Overmann J."/>
            <person name="Amann R."/>
            <person name="Jetten M.S.M."/>
            <person name="Mascher T."/>
            <person name="Medema M.H."/>
            <person name="Devos D.P."/>
            <person name="Kaster A.-K."/>
            <person name="Ovreas L."/>
            <person name="Rohde M."/>
            <person name="Galperin M.Y."/>
            <person name="Jogler C."/>
        </authorList>
    </citation>
    <scope>NUCLEOTIDE SEQUENCE [LARGE SCALE GENOMIC DNA]</scope>
    <source>
        <strain evidence="3 4">KOR34</strain>
    </source>
</reference>
<dbReference type="SUPFAM" id="SSF55811">
    <property type="entry name" value="Nudix"/>
    <property type="match status" value="1"/>
</dbReference>
<dbReference type="RefSeq" id="WP_146568716.1">
    <property type="nucleotide sequence ID" value="NZ_SIHJ01000005.1"/>
</dbReference>
<sequence length="190" mass="21442">MNEPLLALLDSYQSRHPDEAGMVERVRALAAAHADCFERTCLPGHLTGSAWVLSPDRRQCLLLHHRKLDKWLQPGGHADGDPDVLRVAIREATEESGLERIFALSPEPLDIDVHLIPERRNAAGEVTEPAHEHHDLRFLLATDATAPIVVSHESNDVRWCTPDEVHRLTQEESVLRLLRKSEAWMDNNGR</sequence>
<dbReference type="PANTHER" id="PTHR21340">
    <property type="entry name" value="DIADENOSINE 5,5-P1,P4-TETRAPHOSPHATE PYROPHOSPHOHYDROLASE MUTT"/>
    <property type="match status" value="1"/>
</dbReference>
<dbReference type="CDD" id="cd03674">
    <property type="entry name" value="NUDIX_Hydrolase"/>
    <property type="match status" value="1"/>
</dbReference>
<evidence type="ECO:0000313" key="4">
    <source>
        <dbReference type="Proteomes" id="UP000316714"/>
    </source>
</evidence>
<keyword evidence="4" id="KW-1185">Reference proteome</keyword>
<dbReference type="Pfam" id="PF00293">
    <property type="entry name" value="NUDIX"/>
    <property type="match status" value="1"/>
</dbReference>